<protein>
    <recommendedName>
        <fullName evidence="2">CN hydrolase domain-containing protein</fullName>
    </recommendedName>
</protein>
<evidence type="ECO:0000256" key="1">
    <source>
        <dbReference type="ARBA" id="ARBA00022801"/>
    </source>
</evidence>
<evidence type="ECO:0000259" key="2">
    <source>
        <dbReference type="PROSITE" id="PS50263"/>
    </source>
</evidence>
<dbReference type="InterPro" id="IPR050345">
    <property type="entry name" value="Aliph_Amidase/BUP"/>
</dbReference>
<dbReference type="EMBL" id="VSSQ01000025">
    <property type="protein sequence ID" value="MPL64703.1"/>
    <property type="molecule type" value="Genomic_DNA"/>
</dbReference>
<organism evidence="3">
    <name type="scientific">bioreactor metagenome</name>
    <dbReference type="NCBI Taxonomy" id="1076179"/>
    <lineage>
        <taxon>unclassified sequences</taxon>
        <taxon>metagenomes</taxon>
        <taxon>ecological metagenomes</taxon>
    </lineage>
</organism>
<feature type="domain" description="CN hydrolase" evidence="2">
    <location>
        <begin position="1"/>
        <end position="249"/>
    </location>
</feature>
<dbReference type="Gene3D" id="3.60.110.10">
    <property type="entry name" value="Carbon-nitrogen hydrolase"/>
    <property type="match status" value="1"/>
</dbReference>
<sequence length="249" mass="28138">MKHALIVPTLCDDIRRNVDDIISFIDTAVKDDAKFIIFPETCLTGFVTDDVPEHDYKYAVSIDSPYLQKIKDSACGNGVYISLGFLERDNEHIYDSVACISPSGSVIGHYRRQSSGWHGASADKGIYREGDSISIFNIEKCTYSYLLCGDLFEDNLITVVNKSNPDIVIVPLARSSENESFSQESWDREESSYYLEQVKKLRTRVLMTNYINEKDNFYGGALVINGDGIIENQKDIYEEGILYWESGSI</sequence>
<dbReference type="Pfam" id="PF00795">
    <property type="entry name" value="CN_hydrolase"/>
    <property type="match status" value="1"/>
</dbReference>
<name>A0A644TCR9_9ZZZZ</name>
<dbReference type="CDD" id="cd07197">
    <property type="entry name" value="nitrilase"/>
    <property type="match status" value="1"/>
</dbReference>
<reference evidence="3" key="1">
    <citation type="submission" date="2019-08" db="EMBL/GenBank/DDBJ databases">
        <authorList>
            <person name="Kucharzyk K."/>
            <person name="Murdoch R.W."/>
            <person name="Higgins S."/>
            <person name="Loffler F."/>
        </authorList>
    </citation>
    <scope>NUCLEOTIDE SEQUENCE</scope>
</reference>
<accession>A0A644TCR9</accession>
<evidence type="ECO:0000313" key="3">
    <source>
        <dbReference type="EMBL" id="MPL64703.1"/>
    </source>
</evidence>
<proteinExistence type="predicted"/>
<comment type="caution">
    <text evidence="3">The sequence shown here is derived from an EMBL/GenBank/DDBJ whole genome shotgun (WGS) entry which is preliminary data.</text>
</comment>
<dbReference type="PANTHER" id="PTHR43674:SF2">
    <property type="entry name" value="BETA-UREIDOPROPIONASE"/>
    <property type="match status" value="1"/>
</dbReference>
<dbReference type="GO" id="GO:0016811">
    <property type="term" value="F:hydrolase activity, acting on carbon-nitrogen (but not peptide) bonds, in linear amides"/>
    <property type="evidence" value="ECO:0007669"/>
    <property type="project" value="UniProtKB-ARBA"/>
</dbReference>
<dbReference type="InterPro" id="IPR036526">
    <property type="entry name" value="C-N_Hydrolase_sf"/>
</dbReference>
<gene>
    <name evidence="3" type="ORF">SDC9_10360</name>
</gene>
<dbReference type="InterPro" id="IPR003010">
    <property type="entry name" value="C-N_Hydrolase"/>
</dbReference>
<dbReference type="SUPFAM" id="SSF56317">
    <property type="entry name" value="Carbon-nitrogen hydrolase"/>
    <property type="match status" value="1"/>
</dbReference>
<dbReference type="PROSITE" id="PS50263">
    <property type="entry name" value="CN_HYDROLASE"/>
    <property type="match status" value="1"/>
</dbReference>
<dbReference type="AlphaFoldDB" id="A0A644TCR9"/>
<dbReference type="PANTHER" id="PTHR43674">
    <property type="entry name" value="NITRILASE C965.09-RELATED"/>
    <property type="match status" value="1"/>
</dbReference>
<keyword evidence="1" id="KW-0378">Hydrolase</keyword>